<evidence type="ECO:0000259" key="4">
    <source>
        <dbReference type="Pfam" id="PF01738"/>
    </source>
</evidence>
<dbReference type="Proteomes" id="UP000298596">
    <property type="component" value="Chromosome"/>
</dbReference>
<keyword evidence="1" id="KW-0378">Hydrolase</keyword>
<protein>
    <recommendedName>
        <fullName evidence="4">Dienelactone hydrolase domain-containing protein</fullName>
    </recommendedName>
</protein>
<dbReference type="Gene3D" id="3.40.50.1820">
    <property type="entry name" value="alpha/beta hydrolase"/>
    <property type="match status" value="1"/>
</dbReference>
<dbReference type="PANTHER" id="PTHR10272:SF0">
    <property type="entry name" value="PLATELET-ACTIVATING FACTOR ACETYLHYDROLASE"/>
    <property type="match status" value="1"/>
</dbReference>
<proteinExistence type="predicted"/>
<dbReference type="InterPro" id="IPR016986">
    <property type="entry name" value="UCP031982_abhydr"/>
</dbReference>
<evidence type="ECO:0000313" key="5">
    <source>
        <dbReference type="EMBL" id="QCO01649.1"/>
    </source>
</evidence>
<dbReference type="InterPro" id="IPR029058">
    <property type="entry name" value="AB_hydrolase_fold"/>
</dbReference>
<sequence length="364" mass="39233">MTAKFERIAAECHSPGERGMRLPPSSMAFFTRWEDAVLRMGWLPIAGVVVLWAGAAAAEVGMRALAFTDPADGGMTRAVVWYPTNAPETPVRRGPFTFQVAEGGPVAEGRHPLVVVSHGSGGSAFGHADTAMALARRGYVVAAVHHRGNAFDDDRDAGTERMWRKRPAQLSATLDHLLAEPELADRLDGERVGALGFSAGGYTVLVAAGGVAELGRIAAHCRTPPAGERFCHLGNEETQARVEARDPRIRAAVLMAPVGVPFSRDGLAGVTIPIRLYRAERDEQIAASQVEDLRDRLPVPPEYEVVRDAGHFAFLMPVPAAIAAEVGPPAWDPPGFDRTAFHERLNAEIADFFDRALAIERQGR</sequence>
<evidence type="ECO:0000256" key="3">
    <source>
        <dbReference type="ARBA" id="ARBA00023098"/>
    </source>
</evidence>
<keyword evidence="2" id="KW-0442">Lipid degradation</keyword>
<evidence type="ECO:0000256" key="2">
    <source>
        <dbReference type="ARBA" id="ARBA00022963"/>
    </source>
</evidence>
<feature type="domain" description="Dienelactone hydrolase" evidence="4">
    <location>
        <begin position="104"/>
        <end position="218"/>
    </location>
</feature>
<name>A0A4D8Q1I4_AZOBR</name>
<evidence type="ECO:0000313" key="6">
    <source>
        <dbReference type="Proteomes" id="UP000298596"/>
    </source>
</evidence>
<dbReference type="SUPFAM" id="SSF53474">
    <property type="entry name" value="alpha/beta-Hydrolases"/>
    <property type="match status" value="1"/>
</dbReference>
<dbReference type="AlphaFoldDB" id="A0A4D8Q1I4"/>
<reference evidence="5 6" key="1">
    <citation type="submission" date="2018-09" db="EMBL/GenBank/DDBJ databases">
        <title>Whole genome based analysis of evolution and adaptive divergence in Indian and Brazilian strains of Azospirillum brasilense.</title>
        <authorList>
            <person name="Singh C."/>
            <person name="Tripathi A.K."/>
        </authorList>
    </citation>
    <scope>NUCLEOTIDE SEQUENCE [LARGE SCALE GENOMIC DNA]</scope>
    <source>
        <strain evidence="5 6">MTCC4036</strain>
    </source>
</reference>
<dbReference type="GO" id="GO:0003847">
    <property type="term" value="F:1-alkyl-2-acetylglycerophosphocholine esterase activity"/>
    <property type="evidence" value="ECO:0007669"/>
    <property type="project" value="TreeGrafter"/>
</dbReference>
<dbReference type="Pfam" id="PF01738">
    <property type="entry name" value="DLH"/>
    <property type="match status" value="1"/>
</dbReference>
<organism evidence="5 6">
    <name type="scientific">Azospirillum brasilense</name>
    <dbReference type="NCBI Taxonomy" id="192"/>
    <lineage>
        <taxon>Bacteria</taxon>
        <taxon>Pseudomonadati</taxon>
        <taxon>Pseudomonadota</taxon>
        <taxon>Alphaproteobacteria</taxon>
        <taxon>Rhodospirillales</taxon>
        <taxon>Azospirillaceae</taxon>
        <taxon>Azospirillum</taxon>
    </lineage>
</organism>
<dbReference type="EMBL" id="CP032330">
    <property type="protein sequence ID" value="QCO01649.1"/>
    <property type="molecule type" value="Genomic_DNA"/>
</dbReference>
<evidence type="ECO:0000256" key="1">
    <source>
        <dbReference type="ARBA" id="ARBA00022801"/>
    </source>
</evidence>
<dbReference type="GO" id="GO:0016042">
    <property type="term" value="P:lipid catabolic process"/>
    <property type="evidence" value="ECO:0007669"/>
    <property type="project" value="UniProtKB-KW"/>
</dbReference>
<dbReference type="PANTHER" id="PTHR10272">
    <property type="entry name" value="PLATELET-ACTIVATING FACTOR ACETYLHYDROLASE"/>
    <property type="match status" value="1"/>
</dbReference>
<keyword evidence="3" id="KW-0443">Lipid metabolism</keyword>
<dbReference type="PIRSF" id="PIRSF031982">
    <property type="entry name" value="UCP031982_abhydr"/>
    <property type="match status" value="1"/>
</dbReference>
<accession>A0A4D8Q1I4</accession>
<gene>
    <name evidence="5" type="ORF">D3867_06115</name>
</gene>
<dbReference type="InterPro" id="IPR002925">
    <property type="entry name" value="Dienelactn_hydro"/>
</dbReference>